<gene>
    <name evidence="1" type="ORF">A3F00_02635</name>
</gene>
<dbReference type="Proteomes" id="UP000176527">
    <property type="component" value="Unassembled WGS sequence"/>
</dbReference>
<sequence>MVALANGKKITIKITSTEKQKLIKTILELDKPKKKYVHKIFGALLFLLLKDEDIKEPIMIDKEYFGHEPDIKNILLQLFEKYQLKSPEIDFGLVGKKSPAHDIGIRVFRKEDKAILVVTAKDILEVLYGKPKLSRASLRVSTKKGWRSRSGRDNP</sequence>
<dbReference type="EMBL" id="MFDE01000002">
    <property type="protein sequence ID" value="OGE39332.1"/>
    <property type="molecule type" value="Genomic_DNA"/>
</dbReference>
<proteinExistence type="predicted"/>
<organism evidence="1 2">
    <name type="scientific">Candidatus Daviesbacteria bacterium RIFCSPHIGHO2_12_FULL_37_11</name>
    <dbReference type="NCBI Taxonomy" id="1797777"/>
    <lineage>
        <taxon>Bacteria</taxon>
        <taxon>Candidatus Daviesiibacteriota</taxon>
    </lineage>
</organism>
<evidence type="ECO:0000313" key="2">
    <source>
        <dbReference type="Proteomes" id="UP000176527"/>
    </source>
</evidence>
<evidence type="ECO:0000313" key="1">
    <source>
        <dbReference type="EMBL" id="OGE39332.1"/>
    </source>
</evidence>
<protein>
    <submittedName>
        <fullName evidence="1">Uncharacterized protein</fullName>
    </submittedName>
</protein>
<name>A0A1F5KEF6_9BACT</name>
<accession>A0A1F5KEF6</accession>
<dbReference type="AlphaFoldDB" id="A0A1F5KEF6"/>
<reference evidence="1 2" key="1">
    <citation type="journal article" date="2016" name="Nat. Commun.">
        <title>Thousands of microbial genomes shed light on interconnected biogeochemical processes in an aquifer system.</title>
        <authorList>
            <person name="Anantharaman K."/>
            <person name="Brown C.T."/>
            <person name="Hug L.A."/>
            <person name="Sharon I."/>
            <person name="Castelle C.J."/>
            <person name="Probst A.J."/>
            <person name="Thomas B.C."/>
            <person name="Singh A."/>
            <person name="Wilkins M.J."/>
            <person name="Karaoz U."/>
            <person name="Brodie E.L."/>
            <person name="Williams K.H."/>
            <person name="Hubbard S.S."/>
            <person name="Banfield J.F."/>
        </authorList>
    </citation>
    <scope>NUCLEOTIDE SEQUENCE [LARGE SCALE GENOMIC DNA]</scope>
</reference>
<comment type="caution">
    <text evidence="1">The sequence shown here is derived from an EMBL/GenBank/DDBJ whole genome shotgun (WGS) entry which is preliminary data.</text>
</comment>